<dbReference type="OrthoDB" id="3358017at2759"/>
<feature type="compositionally biased region" description="Basic and acidic residues" evidence="5">
    <location>
        <begin position="293"/>
        <end position="302"/>
    </location>
</feature>
<dbReference type="Pfam" id="PF04479">
    <property type="entry name" value="RTA1"/>
    <property type="match status" value="1"/>
</dbReference>
<proteinExistence type="predicted"/>
<sequence length="404" mass="43335">MAGPYEGERLYQTSIAGNAVIIATFAALLPAVLVLGYRYRTVAFTVTLTTGIILEILGFAGRLLLNSREGNRSFFTLYFLGTILGPSFIASAIFSVLPHLLLIYHNGISPLKSGHVGLVFISLVLLNVLLEVVGAIFTVFGATEEIRHQSTRVLLAGLVVLIASLLLCAGIQLWLVFKARSSGVSVDAQHVAVYSSARFKRFLLVLQIATALIFATTTARVTEAARDNGPIISSDTAATILYGALPLLACVLVTIFHPSYAFGPAWARTAPQYVSRLASNAEGHQGSGTTPTLRERRLESNPHARFSVRKVAPMPLSAGTSNPYELYSSGPSPGFPSPGSNGQLSPASNDGYPSPRSQISGYPSPLRASYTSKSPKRFSYSSRSPGHSPRKPPENRLVDDDALW</sequence>
<feature type="transmembrane region" description="Helical" evidence="6">
    <location>
        <begin position="202"/>
        <end position="220"/>
    </location>
</feature>
<feature type="transmembrane region" description="Helical" evidence="6">
    <location>
        <begin position="240"/>
        <end position="262"/>
    </location>
</feature>
<reference evidence="7" key="1">
    <citation type="submission" date="2022-11" db="EMBL/GenBank/DDBJ databases">
        <authorList>
            <person name="Scott C."/>
            <person name="Bruce N."/>
        </authorList>
    </citation>
    <scope>NUCLEOTIDE SEQUENCE</scope>
</reference>
<dbReference type="AlphaFoldDB" id="A0A9P1H456"/>
<feature type="transmembrane region" description="Helical" evidence="6">
    <location>
        <begin position="42"/>
        <end position="65"/>
    </location>
</feature>
<dbReference type="Proteomes" id="UP000838763">
    <property type="component" value="Unassembled WGS sequence"/>
</dbReference>
<feature type="transmembrane region" description="Helical" evidence="6">
    <location>
        <begin position="116"/>
        <end position="141"/>
    </location>
</feature>
<dbReference type="PANTHER" id="PTHR31465:SF9">
    <property type="entry name" value="SPHINGOID LONG-CHAIN BASE TRANSPORTER RSB1"/>
    <property type="match status" value="1"/>
</dbReference>
<evidence type="ECO:0000256" key="5">
    <source>
        <dbReference type="SAM" id="MobiDB-lite"/>
    </source>
</evidence>
<dbReference type="InterPro" id="IPR007568">
    <property type="entry name" value="RTA1"/>
</dbReference>
<dbReference type="GO" id="GO:0005886">
    <property type="term" value="C:plasma membrane"/>
    <property type="evidence" value="ECO:0007669"/>
    <property type="project" value="TreeGrafter"/>
</dbReference>
<evidence type="ECO:0000256" key="6">
    <source>
        <dbReference type="SAM" id="Phobius"/>
    </source>
</evidence>
<accession>A0A9P1H456</accession>
<dbReference type="GO" id="GO:0000324">
    <property type="term" value="C:fungal-type vacuole"/>
    <property type="evidence" value="ECO:0007669"/>
    <property type="project" value="TreeGrafter"/>
</dbReference>
<comment type="subcellular location">
    <subcellularLocation>
        <location evidence="1">Membrane</location>
        <topology evidence="1">Multi-pass membrane protein</topology>
    </subcellularLocation>
</comment>
<evidence type="ECO:0000256" key="3">
    <source>
        <dbReference type="ARBA" id="ARBA00022989"/>
    </source>
</evidence>
<evidence type="ECO:0000313" key="7">
    <source>
        <dbReference type="EMBL" id="CAI4215058.1"/>
    </source>
</evidence>
<dbReference type="EMBL" id="CALLCH030000012">
    <property type="protein sequence ID" value="CAI4215058.1"/>
    <property type="molecule type" value="Genomic_DNA"/>
</dbReference>
<evidence type="ECO:0000256" key="2">
    <source>
        <dbReference type="ARBA" id="ARBA00022692"/>
    </source>
</evidence>
<feature type="compositionally biased region" description="Basic and acidic residues" evidence="5">
    <location>
        <begin position="391"/>
        <end position="404"/>
    </location>
</feature>
<feature type="region of interest" description="Disordered" evidence="5">
    <location>
        <begin position="279"/>
        <end position="404"/>
    </location>
</feature>
<feature type="compositionally biased region" description="Low complexity" evidence="5">
    <location>
        <begin position="328"/>
        <end position="342"/>
    </location>
</feature>
<dbReference type="PANTHER" id="PTHR31465">
    <property type="entry name" value="PROTEIN RTA1-RELATED"/>
    <property type="match status" value="1"/>
</dbReference>
<keyword evidence="3 6" id="KW-1133">Transmembrane helix</keyword>
<name>A0A9P1H456_9PEZI</name>
<feature type="transmembrane region" description="Helical" evidence="6">
    <location>
        <begin position="15"/>
        <end position="35"/>
    </location>
</feature>
<protein>
    <submittedName>
        <fullName evidence="7">Uncharacterized protein</fullName>
    </submittedName>
</protein>
<organism evidence="7 8">
    <name type="scientific">Parascedosporium putredinis</name>
    <dbReference type="NCBI Taxonomy" id="1442378"/>
    <lineage>
        <taxon>Eukaryota</taxon>
        <taxon>Fungi</taxon>
        <taxon>Dikarya</taxon>
        <taxon>Ascomycota</taxon>
        <taxon>Pezizomycotina</taxon>
        <taxon>Sordariomycetes</taxon>
        <taxon>Hypocreomycetidae</taxon>
        <taxon>Microascales</taxon>
        <taxon>Microascaceae</taxon>
        <taxon>Parascedosporium</taxon>
    </lineage>
</organism>
<evidence type="ECO:0000256" key="4">
    <source>
        <dbReference type="ARBA" id="ARBA00023136"/>
    </source>
</evidence>
<feature type="compositionally biased region" description="Polar residues" evidence="5">
    <location>
        <begin position="369"/>
        <end position="385"/>
    </location>
</feature>
<evidence type="ECO:0000256" key="1">
    <source>
        <dbReference type="ARBA" id="ARBA00004141"/>
    </source>
</evidence>
<feature type="transmembrane region" description="Helical" evidence="6">
    <location>
        <begin position="153"/>
        <end position="177"/>
    </location>
</feature>
<keyword evidence="8" id="KW-1185">Reference proteome</keyword>
<evidence type="ECO:0000313" key="8">
    <source>
        <dbReference type="Proteomes" id="UP000838763"/>
    </source>
</evidence>
<feature type="transmembrane region" description="Helical" evidence="6">
    <location>
        <begin position="77"/>
        <end position="104"/>
    </location>
</feature>
<gene>
    <name evidence="7" type="ORF">PPNO1_LOCUS4777</name>
</gene>
<comment type="caution">
    <text evidence="7">The sequence shown here is derived from an EMBL/GenBank/DDBJ whole genome shotgun (WGS) entry which is preliminary data.</text>
</comment>
<keyword evidence="4 6" id="KW-0472">Membrane</keyword>
<keyword evidence="2 6" id="KW-0812">Transmembrane</keyword>